<dbReference type="InterPro" id="IPR030395">
    <property type="entry name" value="GP_PDE_dom"/>
</dbReference>
<comment type="caution">
    <text evidence="2">The sequence shown here is derived from an EMBL/GenBank/DDBJ whole genome shotgun (WGS) entry which is preliminary data.</text>
</comment>
<name>A0ABW4Q2D7_9MICC</name>
<accession>A0ABW4Q2D7</accession>
<evidence type="ECO:0000259" key="1">
    <source>
        <dbReference type="PROSITE" id="PS51704"/>
    </source>
</evidence>
<dbReference type="EMBL" id="JBHUGA010000006">
    <property type="protein sequence ID" value="MFD1845374.1"/>
    <property type="molecule type" value="Genomic_DNA"/>
</dbReference>
<evidence type="ECO:0000313" key="3">
    <source>
        <dbReference type="Proteomes" id="UP001597307"/>
    </source>
</evidence>
<dbReference type="Gene3D" id="3.20.20.190">
    <property type="entry name" value="Phosphatidylinositol (PI) phosphodiesterase"/>
    <property type="match status" value="1"/>
</dbReference>
<feature type="domain" description="GP-PDE" evidence="1">
    <location>
        <begin position="3"/>
        <end position="283"/>
    </location>
</feature>
<dbReference type="PANTHER" id="PTHR46211:SF13">
    <property type="entry name" value="GLYCEROPHOSPHODIESTER PHOSPHODIESTERASE 1-RELATED"/>
    <property type="match status" value="1"/>
</dbReference>
<dbReference type="Pfam" id="PF03009">
    <property type="entry name" value="GDPD"/>
    <property type="match status" value="1"/>
</dbReference>
<protein>
    <submittedName>
        <fullName evidence="2">Glycerophosphodiester phosphodiesterase</fullName>
    </submittedName>
</protein>
<organism evidence="2 3">
    <name type="scientific">Arthrobacter flavus</name>
    <dbReference type="NCBI Taxonomy" id="95172"/>
    <lineage>
        <taxon>Bacteria</taxon>
        <taxon>Bacillati</taxon>
        <taxon>Actinomycetota</taxon>
        <taxon>Actinomycetes</taxon>
        <taxon>Micrococcales</taxon>
        <taxon>Micrococcaceae</taxon>
        <taxon>Arthrobacter</taxon>
    </lineage>
</organism>
<reference evidence="3" key="1">
    <citation type="journal article" date="2019" name="Int. J. Syst. Evol. Microbiol.">
        <title>The Global Catalogue of Microorganisms (GCM) 10K type strain sequencing project: providing services to taxonomists for standard genome sequencing and annotation.</title>
        <authorList>
            <consortium name="The Broad Institute Genomics Platform"/>
            <consortium name="The Broad Institute Genome Sequencing Center for Infectious Disease"/>
            <person name="Wu L."/>
            <person name="Ma J."/>
        </authorList>
    </citation>
    <scope>NUCLEOTIDE SEQUENCE [LARGE SCALE GENOMIC DNA]</scope>
    <source>
        <strain evidence="3">JCM 11496</strain>
    </source>
</reference>
<evidence type="ECO:0000313" key="2">
    <source>
        <dbReference type="EMBL" id="MFD1845374.1"/>
    </source>
</evidence>
<sequence length="290" mass="31966">MVYTIFAHRGASHQFAEHTRAAYLQALAEGADGVECDVHMTRDQQLVCIHDSTLDRTSSGTGDVADHTLRELRDLDFASWKGATIPPEYGGIADQFLSLGDLLELLLAAGRDVSLAIELKHPSPFGLKLEEKLITFLMQKGWDPVSSTLANVSISFMSFNPDSVKHLLEKVPAHIVCQLVSDVRPIELRAELHLGALTAAAVIGLLRRALNDGERNIDSHSTGMAGPGIDYVKTHPARVRRWLAEGIRLRVWTVDDADDVELMRELGIQEITTNRPAVVRAQLDGTRWPP</sequence>
<dbReference type="PANTHER" id="PTHR46211">
    <property type="entry name" value="GLYCEROPHOSPHORYL DIESTER PHOSPHODIESTERASE"/>
    <property type="match status" value="1"/>
</dbReference>
<dbReference type="SUPFAM" id="SSF51695">
    <property type="entry name" value="PLC-like phosphodiesterases"/>
    <property type="match status" value="1"/>
</dbReference>
<dbReference type="InterPro" id="IPR017946">
    <property type="entry name" value="PLC-like_Pdiesterase_TIM-brl"/>
</dbReference>
<proteinExistence type="predicted"/>
<keyword evidence="3" id="KW-1185">Reference proteome</keyword>
<dbReference type="PROSITE" id="PS51704">
    <property type="entry name" value="GP_PDE"/>
    <property type="match status" value="1"/>
</dbReference>
<dbReference type="Proteomes" id="UP001597307">
    <property type="component" value="Unassembled WGS sequence"/>
</dbReference>
<dbReference type="RefSeq" id="WP_343877579.1">
    <property type="nucleotide sequence ID" value="NZ_BAAAIJ010000007.1"/>
</dbReference>
<gene>
    <name evidence="2" type="ORF">ACFSFX_02040</name>
</gene>